<sequence>MAFESRSFMSISHRIGRSSQPHLGFIASTASSSTGFVHESRRHARLYSTASTQHGDHSQEAPTIAALQRSRRIQRQTVLRSLGSQADDDLVLDTAMARSLEAYQQRHRSGAPTLQIPSTTKDDLPRRRMAATWKRRPTLTDHGIGSSPLHDSGVETSGDDHQPPLENKDIEEALGNGSTLPLHDHSDASLSGETGRISAVDVRIQEVAPARKMKIARLRRTLGRVLFSPGVSPLRDSRTGVWNFEPSLHSIPQPESFAFHRCPPYITPSQDQELVELAQRNNCGFVGSTSTLTKALSQIYFAISGGKGVDLSTLSQDFSSEGIYSVDSDKRWDVENVISDFGRILEKMLTCENADFKRFLSSSPESAVPEEERNAKEAYRSQLDCYDPRLPGNGVFDIKTRACLPIRHDRANYQANAAYDIWRDRGYSQSYEREYYDLLRAGMLKFSLQVRIGGMDGIFLAYHNTARLFGFQYISLSEIDERIFGSTEMADQAFKLSVSILEQLLHRCVDLFPNQAVNVVLKHSPAVHAHSVTAYVEPKEWDVAKGDRPVRAVTFTMENYLDGEATQGPVSFSVDEETRRTQAWAIKYTVSYDSTDEEGQKKTRAGLNRLQQNLLAMNSLAVPAGQTVRSMTQRDRIAERKATVDEREQQNSTEQPSSPIPEPSPRIKWREAGPRQVQLREEAKESGRAYEKRKKTWKRNVFAWTA</sequence>
<feature type="compositionally biased region" description="Basic and acidic residues" evidence="1">
    <location>
        <begin position="632"/>
        <end position="649"/>
    </location>
</feature>
<dbReference type="GO" id="GO:0005740">
    <property type="term" value="C:mitochondrial envelope"/>
    <property type="evidence" value="ECO:0007669"/>
    <property type="project" value="TreeGrafter"/>
</dbReference>
<dbReference type="PANTHER" id="PTHR31014">
    <property type="entry name" value="MITOCHONDRIAL TRANSLATION SYSTEM COMPONENT PET127-RELATED"/>
    <property type="match status" value="1"/>
</dbReference>
<dbReference type="EMBL" id="CP144530">
    <property type="protein sequence ID" value="WWC58481.1"/>
    <property type="molecule type" value="Genomic_DNA"/>
</dbReference>
<keyword evidence="3" id="KW-1185">Reference proteome</keyword>
<dbReference type="RefSeq" id="XP_065824324.1">
    <property type="nucleotide sequence ID" value="XM_065968252.1"/>
</dbReference>
<reference evidence="2" key="1">
    <citation type="submission" date="2013-07" db="EMBL/GenBank/DDBJ databases">
        <authorList>
            <consortium name="The Broad Institute Genome Sequencing Platform"/>
            <person name="Cuomo C."/>
            <person name="Litvintseva A."/>
            <person name="Chen Y."/>
            <person name="Heitman J."/>
            <person name="Sun S."/>
            <person name="Springer D."/>
            <person name="Dromer F."/>
            <person name="Young S.K."/>
            <person name="Zeng Q."/>
            <person name="Gargeya S."/>
            <person name="Fitzgerald M."/>
            <person name="Abouelleil A."/>
            <person name="Alvarado L."/>
            <person name="Berlin A.M."/>
            <person name="Chapman S.B."/>
            <person name="Dewar J."/>
            <person name="Goldberg J."/>
            <person name="Griggs A."/>
            <person name="Gujja S."/>
            <person name="Hansen M."/>
            <person name="Howarth C."/>
            <person name="Imamovic A."/>
            <person name="Larimer J."/>
            <person name="McCowan C."/>
            <person name="Murphy C."/>
            <person name="Pearson M."/>
            <person name="Priest M."/>
            <person name="Roberts A."/>
            <person name="Saif S."/>
            <person name="Shea T."/>
            <person name="Sykes S."/>
            <person name="Wortman J."/>
            <person name="Nusbaum C."/>
            <person name="Birren B."/>
        </authorList>
    </citation>
    <scope>NUCLEOTIDE SEQUENCE</scope>
    <source>
        <strain evidence="2">CBS 10117</strain>
    </source>
</reference>
<reference evidence="2" key="2">
    <citation type="submission" date="2024-02" db="EMBL/GenBank/DDBJ databases">
        <title>Comparative genomics of Cryptococcus and Kwoniella reveals pathogenesis evolution and contrasting modes of karyotype evolution via chromosome fusion or intercentromeric recombination.</title>
        <authorList>
            <person name="Coelho M.A."/>
            <person name="David-Palma M."/>
            <person name="Shea T."/>
            <person name="Bowers K."/>
            <person name="McGinley-Smith S."/>
            <person name="Mohammad A.W."/>
            <person name="Gnirke A."/>
            <person name="Yurkov A.M."/>
            <person name="Nowrousian M."/>
            <person name="Sun S."/>
            <person name="Cuomo C.A."/>
            <person name="Heitman J."/>
        </authorList>
    </citation>
    <scope>NUCLEOTIDE SEQUENCE</scope>
    <source>
        <strain evidence="2">CBS 10117</strain>
    </source>
</reference>
<feature type="region of interest" description="Disordered" evidence="1">
    <location>
        <begin position="105"/>
        <end position="168"/>
    </location>
</feature>
<feature type="compositionally biased region" description="Basic residues" evidence="1">
    <location>
        <begin position="127"/>
        <end position="137"/>
    </location>
</feature>
<proteinExistence type="predicted"/>
<evidence type="ECO:0000256" key="1">
    <source>
        <dbReference type="SAM" id="MobiDB-lite"/>
    </source>
</evidence>
<dbReference type="Proteomes" id="UP000078595">
    <property type="component" value="Chromosome 1"/>
</dbReference>
<feature type="region of interest" description="Disordered" evidence="1">
    <location>
        <begin position="625"/>
        <end position="695"/>
    </location>
</feature>
<dbReference type="InterPro" id="IPR013943">
    <property type="entry name" value="Pet127"/>
</dbReference>
<dbReference type="PANTHER" id="PTHR31014:SF0">
    <property type="entry name" value="MITOCHONDRIAL TRANSLATION SYSTEM COMPONENT PET127-RELATED"/>
    <property type="match status" value="1"/>
</dbReference>
<dbReference type="KEGG" id="kdj:28964727"/>
<gene>
    <name evidence="2" type="ORF">I303_101024</name>
</gene>
<accession>A0AAJ8KJ67</accession>
<dbReference type="AlphaFoldDB" id="A0AAJ8KJ67"/>
<protein>
    <submittedName>
        <fullName evidence="2">Uncharacterized protein</fullName>
    </submittedName>
</protein>
<evidence type="ECO:0000313" key="2">
    <source>
        <dbReference type="EMBL" id="WWC58481.1"/>
    </source>
</evidence>
<dbReference type="GO" id="GO:0000964">
    <property type="term" value="P:mitochondrial RNA 5'-end processing"/>
    <property type="evidence" value="ECO:0007669"/>
    <property type="project" value="TreeGrafter"/>
</dbReference>
<organism evidence="2 3">
    <name type="scientific">Kwoniella dejecticola CBS 10117</name>
    <dbReference type="NCBI Taxonomy" id="1296121"/>
    <lineage>
        <taxon>Eukaryota</taxon>
        <taxon>Fungi</taxon>
        <taxon>Dikarya</taxon>
        <taxon>Basidiomycota</taxon>
        <taxon>Agaricomycotina</taxon>
        <taxon>Tremellomycetes</taxon>
        <taxon>Tremellales</taxon>
        <taxon>Cryptococcaceae</taxon>
        <taxon>Kwoniella</taxon>
    </lineage>
</organism>
<name>A0AAJ8KJ67_9TREE</name>
<feature type="compositionally biased region" description="Basic and acidic residues" evidence="1">
    <location>
        <begin position="668"/>
        <end position="690"/>
    </location>
</feature>
<feature type="compositionally biased region" description="Basic and acidic residues" evidence="1">
    <location>
        <begin position="158"/>
        <end position="168"/>
    </location>
</feature>
<dbReference type="GeneID" id="28964727"/>
<dbReference type="Pfam" id="PF08634">
    <property type="entry name" value="Pet127"/>
    <property type="match status" value="2"/>
</dbReference>
<evidence type="ECO:0000313" key="3">
    <source>
        <dbReference type="Proteomes" id="UP000078595"/>
    </source>
</evidence>